<dbReference type="AlphaFoldDB" id="A0A4R3RDC0"/>
<dbReference type="Proteomes" id="UP000295507">
    <property type="component" value="Unassembled WGS sequence"/>
</dbReference>
<evidence type="ECO:0000313" key="1">
    <source>
        <dbReference type="EMBL" id="TCU33498.1"/>
    </source>
</evidence>
<dbReference type="NCBIfam" id="TIGR04141">
    <property type="entry name" value="TIGR04141 family sporadically distributed protein"/>
    <property type="match status" value="1"/>
</dbReference>
<sequence>MAKKSYSFRLLKSHIVDPPDALKENNRLEEKPLRDTPENKRLFAGQAYSSPPGWISFFAEPDRANFNGLFGGQAAAVLFVRVDFRADDDQRAETRWLAVCFGMGFQDLRPEALESQFGLKVALNKLGRERIKSMDTRRPEDATIQTRSQSSRTGEIFDFGIDMNRIILQAITGKSGEDDFGGTLTGADGLKLSCETSYNDIDGKALQIVTSYGDNAFEEAFPWYGKITPIRDRARIGELDNELLARLAAGAIDGIHLAPPEIVDYQNIDRFKFSGSGRGDGHDELRLVEYLALFGDERPLTLTHLKGDKVRVASEDGYFFDRWPVFKCLSAEIYIDGILYILAADEWYAVRDDFVAEINEAINGIPAINLGLPAYTPSEKEGDYNQRVIDDRDDIFLYDKNLVRFEGERGRVEFCDLLTSNRDLIHVKRRSKSQTLSHLFMQGYVSAEAFLDYPALREQIRDAMPAVALLVPAERPDPAQYRIVYALLHEGNSTLPFFSKVAFASINRQLRRMNYRVGISWIGPVAAG</sequence>
<gene>
    <name evidence="1" type="ORF">EV129_1153</name>
</gene>
<accession>A0A4R3RDC0</accession>
<dbReference type="EMBL" id="SMBK01000015">
    <property type="protein sequence ID" value="TCU33498.1"/>
    <property type="molecule type" value="Genomic_DNA"/>
</dbReference>
<organism evidence="1 2">
    <name type="scientific">Rhizobium azibense</name>
    <dbReference type="NCBI Taxonomy" id="1136135"/>
    <lineage>
        <taxon>Bacteria</taxon>
        <taxon>Pseudomonadati</taxon>
        <taxon>Pseudomonadota</taxon>
        <taxon>Alphaproteobacteria</taxon>
        <taxon>Hyphomicrobiales</taxon>
        <taxon>Rhizobiaceae</taxon>
        <taxon>Rhizobium/Agrobacterium group</taxon>
        <taxon>Rhizobium</taxon>
    </lineage>
</organism>
<reference evidence="1 2" key="1">
    <citation type="submission" date="2019-03" db="EMBL/GenBank/DDBJ databases">
        <title>Genomic Encyclopedia of Type Strains, Phase IV (KMG-V): Genome sequencing to study the core and pangenomes of soil and plant-associated prokaryotes.</title>
        <authorList>
            <person name="Whitman W."/>
        </authorList>
    </citation>
    <scope>NUCLEOTIDE SEQUENCE [LARGE SCALE GENOMIC DNA]</scope>
    <source>
        <strain evidence="1 2">IE4868</strain>
    </source>
</reference>
<dbReference type="InterPro" id="IPR026487">
    <property type="entry name" value="CHP04141"/>
</dbReference>
<evidence type="ECO:0000313" key="2">
    <source>
        <dbReference type="Proteomes" id="UP000295507"/>
    </source>
</evidence>
<dbReference type="Pfam" id="PF19614">
    <property type="entry name" value="DUF6119"/>
    <property type="match status" value="1"/>
</dbReference>
<comment type="caution">
    <text evidence="1">The sequence shown here is derived from an EMBL/GenBank/DDBJ whole genome shotgun (WGS) entry which is preliminary data.</text>
</comment>
<proteinExistence type="predicted"/>
<protein>
    <submittedName>
        <fullName evidence="1">Uncharacterized protein (TIGR04141 family)</fullName>
    </submittedName>
</protein>
<dbReference type="RefSeq" id="WP_165921999.1">
    <property type="nucleotide sequence ID" value="NZ_SMBK01000015.1"/>
</dbReference>
<name>A0A4R3RDC0_9HYPH</name>